<keyword evidence="3" id="KW-1185">Reference proteome</keyword>
<accession>A0A1R3I4M0</accession>
<dbReference type="PANTHER" id="PTHR23082:SF0">
    <property type="entry name" value="GENERAL TRANSCRIPTION FACTOR 3C POLYPEPTIDE 3"/>
    <property type="match status" value="1"/>
</dbReference>
<feature type="compositionally biased region" description="Acidic residues" evidence="1">
    <location>
        <begin position="101"/>
        <end position="111"/>
    </location>
</feature>
<evidence type="ECO:0000313" key="3">
    <source>
        <dbReference type="Proteomes" id="UP000187203"/>
    </source>
</evidence>
<dbReference type="STRING" id="93759.A0A1R3I4M0"/>
<dbReference type="GO" id="GO:0006383">
    <property type="term" value="P:transcription by RNA polymerase III"/>
    <property type="evidence" value="ECO:0007669"/>
    <property type="project" value="InterPro"/>
</dbReference>
<name>A0A1R3I4M0_9ROSI</name>
<proteinExistence type="predicted"/>
<gene>
    <name evidence="2" type="ORF">COLO4_25120</name>
</gene>
<dbReference type="PANTHER" id="PTHR23082">
    <property type="entry name" value="TRANSCRIPTION INITIATION FACTOR IIIC TFIIIC , POLYPEPTIDE 3-RELATED"/>
    <property type="match status" value="1"/>
</dbReference>
<dbReference type="InterPro" id="IPR011990">
    <property type="entry name" value="TPR-like_helical_dom_sf"/>
</dbReference>
<comment type="caution">
    <text evidence="2">The sequence shown here is derived from an EMBL/GenBank/DDBJ whole genome shotgun (WGS) entry which is preliminary data.</text>
</comment>
<evidence type="ECO:0000256" key="1">
    <source>
        <dbReference type="SAM" id="MobiDB-lite"/>
    </source>
</evidence>
<dbReference type="SUPFAM" id="SSF48452">
    <property type="entry name" value="TPR-like"/>
    <property type="match status" value="1"/>
</dbReference>
<dbReference type="OrthoDB" id="9991317at2759"/>
<dbReference type="AlphaFoldDB" id="A0A1R3I4M0"/>
<protein>
    <submittedName>
        <fullName evidence="2">General transcription factor 3C polypeptide</fullName>
    </submittedName>
</protein>
<reference evidence="3" key="1">
    <citation type="submission" date="2013-09" db="EMBL/GenBank/DDBJ databases">
        <title>Corchorus olitorius genome sequencing.</title>
        <authorList>
            <person name="Alam M."/>
            <person name="Haque M.S."/>
            <person name="Islam M.S."/>
            <person name="Emdad E.M."/>
            <person name="Islam M.M."/>
            <person name="Ahmed B."/>
            <person name="Halim A."/>
            <person name="Hossen Q.M.M."/>
            <person name="Hossain M.Z."/>
            <person name="Ahmed R."/>
            <person name="Khan M.M."/>
            <person name="Islam R."/>
            <person name="Rashid M.M."/>
            <person name="Khan S.A."/>
            <person name="Rahman M.S."/>
            <person name="Alam M."/>
            <person name="Yahiya A.S."/>
            <person name="Khan M.S."/>
            <person name="Azam M.S."/>
            <person name="Haque T."/>
            <person name="Lashkar M.Z.H."/>
            <person name="Akhand A.I."/>
            <person name="Morshed G."/>
            <person name="Roy S."/>
            <person name="Uddin K.S."/>
            <person name="Rabeya T."/>
            <person name="Hossain A.S."/>
            <person name="Chowdhury A."/>
            <person name="Snigdha A.R."/>
            <person name="Mortoza M.S."/>
            <person name="Matin S.A."/>
            <person name="Hoque S.M.E."/>
            <person name="Islam M.K."/>
            <person name="Roy D.K."/>
            <person name="Haider R."/>
            <person name="Moosa M.M."/>
            <person name="Elias S.M."/>
            <person name="Hasan A.M."/>
            <person name="Jahan S."/>
            <person name="Shafiuddin M."/>
            <person name="Mahmood N."/>
            <person name="Shommy N.S."/>
        </authorList>
    </citation>
    <scope>NUCLEOTIDE SEQUENCE [LARGE SCALE GENOMIC DNA]</scope>
    <source>
        <strain evidence="3">cv. O-4</strain>
    </source>
</reference>
<dbReference type="GO" id="GO:0000127">
    <property type="term" value="C:transcription factor TFIIIC complex"/>
    <property type="evidence" value="ECO:0007669"/>
    <property type="project" value="TreeGrafter"/>
</dbReference>
<feature type="region of interest" description="Disordered" evidence="1">
    <location>
        <begin position="100"/>
        <end position="120"/>
    </location>
</feature>
<sequence>MFEVKVVVFMTGNGYDSGLDKLENDIDARLDLAALLVEDAKEDEAISLLSSPVNLVINKLFSDQCFKDRLKASRARKLLQKKAALKEEKKAAAIAAGLDWQSDEENDESEQEPVKEPPLQNLLRDEEHQCLIIDLCKALASLQRYYEALEIIKLTLKSGYNILPVEKEEELRSLGARDKSSSGWDQSPEDTASGKLLEALYNIGRACHHAGLVTLAASYYAKVLASSEKDYPIPKLPNENWDVVENQNHGYCDLRREAAFNLHLIYKKSGALDLARQVLRDHCTFE</sequence>
<dbReference type="EMBL" id="AWUE01018920">
    <property type="protein sequence ID" value="OMO77504.1"/>
    <property type="molecule type" value="Genomic_DNA"/>
</dbReference>
<evidence type="ECO:0000313" key="2">
    <source>
        <dbReference type="EMBL" id="OMO77504.1"/>
    </source>
</evidence>
<dbReference type="Proteomes" id="UP000187203">
    <property type="component" value="Unassembled WGS sequence"/>
</dbReference>
<organism evidence="2 3">
    <name type="scientific">Corchorus olitorius</name>
    <dbReference type="NCBI Taxonomy" id="93759"/>
    <lineage>
        <taxon>Eukaryota</taxon>
        <taxon>Viridiplantae</taxon>
        <taxon>Streptophyta</taxon>
        <taxon>Embryophyta</taxon>
        <taxon>Tracheophyta</taxon>
        <taxon>Spermatophyta</taxon>
        <taxon>Magnoliopsida</taxon>
        <taxon>eudicotyledons</taxon>
        <taxon>Gunneridae</taxon>
        <taxon>Pentapetalae</taxon>
        <taxon>rosids</taxon>
        <taxon>malvids</taxon>
        <taxon>Malvales</taxon>
        <taxon>Malvaceae</taxon>
        <taxon>Grewioideae</taxon>
        <taxon>Apeibeae</taxon>
        <taxon>Corchorus</taxon>
    </lineage>
</organism>
<dbReference type="InterPro" id="IPR039340">
    <property type="entry name" value="Tfc4/TFIIIC-102/Sfc4"/>
</dbReference>